<gene>
    <name evidence="6" type="ORF">N8I74_18980</name>
</gene>
<protein>
    <recommendedName>
        <fullName evidence="2">protein-glutamate methylesterase</fullName>
        <ecNumber evidence="2">3.1.1.61</ecNumber>
    </recommendedName>
</protein>
<keyword evidence="7" id="KW-1185">Reference proteome</keyword>
<proteinExistence type="predicted"/>
<evidence type="ECO:0000256" key="4">
    <source>
        <dbReference type="PROSITE-ProRule" id="PRU00050"/>
    </source>
</evidence>
<reference evidence="6" key="1">
    <citation type="submission" date="2022-10" db="EMBL/GenBank/DDBJ databases">
        <title>Chitiniphilus purpureus sp. nov., a novel chitin-degrading bacterium isolated from crawfish pond sediment.</title>
        <authorList>
            <person name="Li K."/>
        </authorList>
    </citation>
    <scope>NUCLEOTIDE SEQUENCE</scope>
    <source>
        <strain evidence="6">CD1</strain>
    </source>
</reference>
<organism evidence="6 7">
    <name type="scientific">Chitiniphilus purpureus</name>
    <dbReference type="NCBI Taxonomy" id="2981137"/>
    <lineage>
        <taxon>Bacteria</taxon>
        <taxon>Pseudomonadati</taxon>
        <taxon>Pseudomonadota</taxon>
        <taxon>Betaproteobacteria</taxon>
        <taxon>Neisseriales</taxon>
        <taxon>Chitinibacteraceae</taxon>
        <taxon>Chitiniphilus</taxon>
    </lineage>
</organism>
<accession>A0ABY6DLX9</accession>
<dbReference type="PANTHER" id="PTHR42872">
    <property type="entry name" value="PROTEIN-GLUTAMATE METHYLESTERASE/PROTEIN-GLUTAMINE GLUTAMINASE"/>
    <property type="match status" value="1"/>
</dbReference>
<dbReference type="Pfam" id="PF01339">
    <property type="entry name" value="CheB_methylest"/>
    <property type="match status" value="1"/>
</dbReference>
<dbReference type="Proteomes" id="UP001061302">
    <property type="component" value="Chromosome"/>
</dbReference>
<keyword evidence="1 4" id="KW-0378">Hydrolase</keyword>
<evidence type="ECO:0000256" key="1">
    <source>
        <dbReference type="ARBA" id="ARBA00022801"/>
    </source>
</evidence>
<feature type="domain" description="CheB-type methylesterase" evidence="5">
    <location>
        <begin position="5"/>
        <end position="196"/>
    </location>
</feature>
<dbReference type="EC" id="3.1.1.61" evidence="2"/>
<name>A0ABY6DLX9_9NEIS</name>
<comment type="catalytic activity">
    <reaction evidence="3">
        <text>[protein]-L-glutamate 5-O-methyl ester + H2O = L-glutamyl-[protein] + methanol + H(+)</text>
        <dbReference type="Rhea" id="RHEA:23236"/>
        <dbReference type="Rhea" id="RHEA-COMP:10208"/>
        <dbReference type="Rhea" id="RHEA-COMP:10311"/>
        <dbReference type="ChEBI" id="CHEBI:15377"/>
        <dbReference type="ChEBI" id="CHEBI:15378"/>
        <dbReference type="ChEBI" id="CHEBI:17790"/>
        <dbReference type="ChEBI" id="CHEBI:29973"/>
        <dbReference type="ChEBI" id="CHEBI:82795"/>
        <dbReference type="EC" id="3.1.1.61"/>
    </reaction>
</comment>
<dbReference type="PROSITE" id="PS50122">
    <property type="entry name" value="CHEB"/>
    <property type="match status" value="1"/>
</dbReference>
<dbReference type="SUPFAM" id="SSF52738">
    <property type="entry name" value="Methylesterase CheB, C-terminal domain"/>
    <property type="match status" value="1"/>
</dbReference>
<feature type="active site" evidence="4">
    <location>
        <position position="44"/>
    </location>
</feature>
<evidence type="ECO:0000256" key="2">
    <source>
        <dbReference type="ARBA" id="ARBA00039140"/>
    </source>
</evidence>
<dbReference type="InterPro" id="IPR035909">
    <property type="entry name" value="CheB_C"/>
</dbReference>
<evidence type="ECO:0000313" key="6">
    <source>
        <dbReference type="EMBL" id="UXY15367.1"/>
    </source>
</evidence>
<dbReference type="PANTHER" id="PTHR42872:SF6">
    <property type="entry name" value="PROTEIN-GLUTAMATE METHYLESTERASE_PROTEIN-GLUTAMINE GLUTAMINASE"/>
    <property type="match status" value="1"/>
</dbReference>
<dbReference type="EMBL" id="CP106753">
    <property type="protein sequence ID" value="UXY15367.1"/>
    <property type="molecule type" value="Genomic_DNA"/>
</dbReference>
<evidence type="ECO:0000256" key="3">
    <source>
        <dbReference type="ARBA" id="ARBA00048267"/>
    </source>
</evidence>
<dbReference type="RefSeq" id="WP_263124773.1">
    <property type="nucleotide sequence ID" value="NZ_CP106753.1"/>
</dbReference>
<dbReference type="InterPro" id="IPR000673">
    <property type="entry name" value="Sig_transdc_resp-reg_Me-estase"/>
</dbReference>
<evidence type="ECO:0000259" key="5">
    <source>
        <dbReference type="PROSITE" id="PS50122"/>
    </source>
</evidence>
<dbReference type="Gene3D" id="3.40.50.180">
    <property type="entry name" value="Methylesterase CheB, C-terminal domain"/>
    <property type="match status" value="1"/>
</dbReference>
<evidence type="ECO:0000313" key="7">
    <source>
        <dbReference type="Proteomes" id="UP001061302"/>
    </source>
</evidence>
<keyword evidence="4" id="KW-0145">Chemotaxis</keyword>
<dbReference type="CDD" id="cd16433">
    <property type="entry name" value="CheB"/>
    <property type="match status" value="1"/>
</dbReference>
<feature type="active site" evidence="4">
    <location>
        <position position="17"/>
    </location>
</feature>
<sequence>MAGPTLPTLQAVVIGASAGGIEALLRLLPALPATCACPIVTVLHLPEGHTSLLPEVFAPRVALAVKEADEKEVLQPGTLYFAPPGYHLLIESDRTFALSIDAPVHYSRPSIDVLFQSAATVYGGSLAAVLLTGANEDGATGLARVVECGGRVLIQDPDEAQIAVMPKAGIRATGSAARVLPLAALAGTLTRWVEGEA</sequence>
<feature type="active site" evidence="4">
    <location>
        <position position="137"/>
    </location>
</feature>